<comment type="subunit">
    <text evidence="6">The basal body constitutes a major portion of the flagellar organelle and consists of four rings (L,P,S, and M) mounted on a central rod.</text>
</comment>
<dbReference type="Pfam" id="PF02119">
    <property type="entry name" value="FlgI"/>
    <property type="match status" value="1"/>
</dbReference>
<evidence type="ECO:0000313" key="8">
    <source>
        <dbReference type="Proteomes" id="UP001058602"/>
    </source>
</evidence>
<evidence type="ECO:0000256" key="5">
    <source>
        <dbReference type="ARBA" id="ARBA00023143"/>
    </source>
</evidence>
<comment type="similarity">
    <text evidence="3 6">Belongs to the FlgI family.</text>
</comment>
<organism evidence="7 8">
    <name type="scientific">Vibrio japonicus</name>
    <dbReference type="NCBI Taxonomy" id="1824638"/>
    <lineage>
        <taxon>Bacteria</taxon>
        <taxon>Pseudomonadati</taxon>
        <taxon>Pseudomonadota</taxon>
        <taxon>Gammaproteobacteria</taxon>
        <taxon>Vibrionales</taxon>
        <taxon>Vibrionaceae</taxon>
        <taxon>Vibrio</taxon>
    </lineage>
</organism>
<name>A0ABY5LGV3_9VIBR</name>
<dbReference type="PRINTS" id="PR01010">
    <property type="entry name" value="FLGPRINGFLGI"/>
</dbReference>
<gene>
    <name evidence="6" type="primary">flgI</name>
    <name evidence="7" type="ORF">NP165_03705</name>
</gene>
<feature type="chain" id="PRO_5044923991" description="Flagellar P-ring protein" evidence="6">
    <location>
        <begin position="21"/>
        <end position="363"/>
    </location>
</feature>
<keyword evidence="5 6" id="KW-0975">Bacterial flagellum</keyword>
<protein>
    <recommendedName>
        <fullName evidence="6">Flagellar P-ring protein</fullName>
    </recommendedName>
    <alternativeName>
        <fullName evidence="6">Basal body P-ring protein</fullName>
    </alternativeName>
</protein>
<dbReference type="PANTHER" id="PTHR30381">
    <property type="entry name" value="FLAGELLAR P-RING PERIPLASMIC PROTEIN FLGI"/>
    <property type="match status" value="1"/>
</dbReference>
<keyword evidence="7" id="KW-0282">Flagellum</keyword>
<proteinExistence type="inferred from homology"/>
<comment type="function">
    <text evidence="1 6">Assembles around the rod to form the L-ring and probably protects the motor/basal body from shearing forces during rotation.</text>
</comment>
<dbReference type="RefSeq" id="WP_257084992.1">
    <property type="nucleotide sequence ID" value="NZ_CP102096.1"/>
</dbReference>
<evidence type="ECO:0000256" key="4">
    <source>
        <dbReference type="ARBA" id="ARBA00022729"/>
    </source>
</evidence>
<dbReference type="PANTHER" id="PTHR30381:SF0">
    <property type="entry name" value="FLAGELLAR P-RING PROTEIN"/>
    <property type="match status" value="1"/>
</dbReference>
<accession>A0ABY5LGV3</accession>
<dbReference type="EMBL" id="CP102096">
    <property type="protein sequence ID" value="UUM31269.1"/>
    <property type="molecule type" value="Genomic_DNA"/>
</dbReference>
<sequence precursor="true">MKKLILVFTSVLLLATQVHAARIKDVAQVAGVRSNQLVGYGLVTGLPGTGESTPFTDQSFNAMLQKFGIQLPPGTKPKTKNVAAVIVTAELPAFSKQGQTIDVTVSSIGAAKSLRGGTLMQTMLKGLDGQVYAVAQGNLVVSGFSATGADGSKIVGNNPTAGMISNGAIVEREIPTPFGRGDYITFNLLESDFTTAQRMADAVNNFLGPQMASAVDAASVKVRAPRDISQRVAFLSAIENLEFNPAEGSAKIIVNSRTGTIVVGKHVRLKPAAVTHGGMTVAIKENLNVSQPNAFGGGQTVVVPDSDIEVTEAQGKMFKFEPGLTLDDLVRAVNEVGAAPSDLMAILQALKQAGAIEGQLIII</sequence>
<dbReference type="InterPro" id="IPR001782">
    <property type="entry name" value="Flag_FlgI"/>
</dbReference>
<dbReference type="HAMAP" id="MF_00416">
    <property type="entry name" value="FlgI"/>
    <property type="match status" value="1"/>
</dbReference>
<keyword evidence="8" id="KW-1185">Reference proteome</keyword>
<dbReference type="Proteomes" id="UP001058602">
    <property type="component" value="Chromosome 1"/>
</dbReference>
<keyword evidence="7" id="KW-0969">Cilium</keyword>
<reference evidence="7" key="1">
    <citation type="submission" date="2022-07" db="EMBL/GenBank/DDBJ databases">
        <title>Complete genome of Vibrio japonicus strain JCM 31412T and phylogenomic assessment of the Nereis clade of the genus Vibrio.</title>
        <authorList>
            <person name="Shlafstein M.D."/>
            <person name="Emsley S.A."/>
            <person name="Ushijima B."/>
            <person name="Videau P."/>
            <person name="Saw J.H."/>
        </authorList>
    </citation>
    <scope>NUCLEOTIDE SEQUENCE</scope>
    <source>
        <strain evidence="7">JCM 31412</strain>
    </source>
</reference>
<keyword evidence="4 6" id="KW-0732">Signal</keyword>
<evidence type="ECO:0000256" key="1">
    <source>
        <dbReference type="ARBA" id="ARBA00002591"/>
    </source>
</evidence>
<evidence type="ECO:0000256" key="2">
    <source>
        <dbReference type="ARBA" id="ARBA00004117"/>
    </source>
</evidence>
<evidence type="ECO:0000313" key="7">
    <source>
        <dbReference type="EMBL" id="UUM31269.1"/>
    </source>
</evidence>
<keyword evidence="7" id="KW-0966">Cell projection</keyword>
<evidence type="ECO:0000256" key="6">
    <source>
        <dbReference type="HAMAP-Rule" id="MF_00416"/>
    </source>
</evidence>
<feature type="signal peptide" evidence="6">
    <location>
        <begin position="1"/>
        <end position="20"/>
    </location>
</feature>
<evidence type="ECO:0000256" key="3">
    <source>
        <dbReference type="ARBA" id="ARBA00008994"/>
    </source>
</evidence>
<dbReference type="NCBIfam" id="NF003676">
    <property type="entry name" value="PRK05303.1"/>
    <property type="match status" value="1"/>
</dbReference>
<comment type="subcellular location">
    <subcellularLocation>
        <location evidence="2 6">Bacterial flagellum basal body</location>
    </subcellularLocation>
</comment>